<feature type="compositionally biased region" description="Basic and acidic residues" evidence="1">
    <location>
        <begin position="72"/>
        <end position="83"/>
    </location>
</feature>
<proteinExistence type="predicted"/>
<dbReference type="PANTHER" id="PTHR30457">
    <property type="entry name" value="5'-NUCLEOTIDASE SURE"/>
    <property type="match status" value="1"/>
</dbReference>
<dbReference type="InterPro" id="IPR030048">
    <property type="entry name" value="SurE"/>
</dbReference>
<dbReference type="AlphaFoldDB" id="A0A0V1PSH4"/>
<accession>A0A0V1PSH4</accession>
<evidence type="ECO:0000313" key="3">
    <source>
        <dbReference type="EMBL" id="KRZ99121.1"/>
    </source>
</evidence>
<reference evidence="3 4" key="1">
    <citation type="submission" date="2015-11" db="EMBL/GenBank/DDBJ databases">
        <title>The genome of Debaryomyces fabryi.</title>
        <authorList>
            <person name="Tafer H."/>
            <person name="Lopandic K."/>
        </authorList>
    </citation>
    <scope>NUCLEOTIDE SEQUENCE [LARGE SCALE GENOMIC DNA]</scope>
    <source>
        <strain evidence="3 4">CBS 789</strain>
    </source>
</reference>
<feature type="chain" id="PRO_5006884480" evidence="2">
    <location>
        <begin position="20"/>
        <end position="457"/>
    </location>
</feature>
<dbReference type="GeneID" id="26842123"/>
<evidence type="ECO:0000313" key="4">
    <source>
        <dbReference type="Proteomes" id="UP000054251"/>
    </source>
</evidence>
<dbReference type="Proteomes" id="UP000054251">
    <property type="component" value="Unassembled WGS sequence"/>
</dbReference>
<sequence>MLIKTLLIIALQFVNLTLGLNILMSSKDSWVSKNTRHLYAGLKAEGHDVRLIAPLNNNGHLNDASIANEKSTSSKREQDGQDGQREILNGGDFGHLLPVHQKYYKTIKQLNNLPRGAKNVILKKDLTNMEEKTNLVYNNYFGQDPLDKSVWYVNASPLESLLIAFDILLPQFEPDFKPDLVLLGPDEGLSLTSSTASQQPLFQENHPNSDNGLDSMMRLAMLKKYPVIGVSTGDDHHIYFQDENFFNIQQGVLSKHLLKKNIFTKNIKFINSRVIELINKLKASNEAMLPENVALNVNFPSINHDVSHCTTSWKDKNNNNPTFKQVVYDKKYDHSKHNLLPKYELVNDTIRVVGEYSVTADEDVEQQTFVDKKSYYYSHILRRDTSTDATTDTELNSIETSGNPSQDYSDNDDINQIMSNIDELNVLKNCGISVSVNHLIKGNGLDKDFFDLESLFN</sequence>
<keyword evidence="2" id="KW-0732">Signal</keyword>
<evidence type="ECO:0000256" key="1">
    <source>
        <dbReference type="SAM" id="MobiDB-lite"/>
    </source>
</evidence>
<evidence type="ECO:0000256" key="2">
    <source>
        <dbReference type="SAM" id="SignalP"/>
    </source>
</evidence>
<dbReference type="OrthoDB" id="4018688at2759"/>
<gene>
    <name evidence="3" type="ORF">AC631_05114</name>
</gene>
<dbReference type="EMBL" id="LMYN01000172">
    <property type="protein sequence ID" value="KRZ99121.1"/>
    <property type="molecule type" value="Genomic_DNA"/>
</dbReference>
<dbReference type="GO" id="GO:0008252">
    <property type="term" value="F:nucleotidase activity"/>
    <property type="evidence" value="ECO:0007669"/>
    <property type="project" value="InterPro"/>
</dbReference>
<organism evidence="3 4">
    <name type="scientific">Debaryomyces fabryi</name>
    <dbReference type="NCBI Taxonomy" id="58627"/>
    <lineage>
        <taxon>Eukaryota</taxon>
        <taxon>Fungi</taxon>
        <taxon>Dikarya</taxon>
        <taxon>Ascomycota</taxon>
        <taxon>Saccharomycotina</taxon>
        <taxon>Pichiomycetes</taxon>
        <taxon>Debaryomycetaceae</taxon>
        <taxon>Debaryomyces</taxon>
    </lineage>
</organism>
<name>A0A0V1PSH4_9ASCO</name>
<dbReference type="InterPro" id="IPR036523">
    <property type="entry name" value="SurE-like_sf"/>
</dbReference>
<dbReference type="Gene3D" id="3.40.1210.10">
    <property type="entry name" value="Survival protein SurE-like phosphatase/nucleotidase"/>
    <property type="match status" value="1"/>
</dbReference>
<comment type="caution">
    <text evidence="3">The sequence shown here is derived from an EMBL/GenBank/DDBJ whole genome shotgun (WGS) entry which is preliminary data.</text>
</comment>
<feature type="region of interest" description="Disordered" evidence="1">
    <location>
        <begin position="63"/>
        <end position="83"/>
    </location>
</feature>
<feature type="signal peptide" evidence="2">
    <location>
        <begin position="1"/>
        <end position="19"/>
    </location>
</feature>
<dbReference type="PANTHER" id="PTHR30457:SF0">
    <property type="entry name" value="PHOSPHATASE, PUTATIVE (AFU_ORTHOLOGUE AFUA_4G01070)-RELATED"/>
    <property type="match status" value="1"/>
</dbReference>
<protein>
    <submittedName>
        <fullName evidence="3">Uncharacterized protein</fullName>
    </submittedName>
</protein>
<keyword evidence="4" id="KW-1185">Reference proteome</keyword>
<dbReference type="RefSeq" id="XP_015465224.1">
    <property type="nucleotide sequence ID" value="XM_015613943.1"/>
</dbReference>
<feature type="region of interest" description="Disordered" evidence="1">
    <location>
        <begin position="388"/>
        <end position="411"/>
    </location>
</feature>
<feature type="compositionally biased region" description="Polar residues" evidence="1">
    <location>
        <begin position="394"/>
        <end position="411"/>
    </location>
</feature>
<dbReference type="SUPFAM" id="SSF64167">
    <property type="entry name" value="SurE-like"/>
    <property type="match status" value="1"/>
</dbReference>